<dbReference type="InterPro" id="IPR003838">
    <property type="entry name" value="ABC3_permease_C"/>
</dbReference>
<evidence type="ECO:0000313" key="9">
    <source>
        <dbReference type="EMBL" id="OAR04105.1"/>
    </source>
</evidence>
<feature type="transmembrane region" description="Helical" evidence="7">
    <location>
        <begin position="259"/>
        <end position="280"/>
    </location>
</feature>
<dbReference type="EMBL" id="JXBB01000023">
    <property type="protein sequence ID" value="OAR04105.1"/>
    <property type="molecule type" value="Genomic_DNA"/>
</dbReference>
<comment type="similarity">
    <text evidence="6">Belongs to the ABC-4 integral membrane protein family.</text>
</comment>
<keyword evidence="10" id="KW-1185">Reference proteome</keyword>
<dbReference type="AlphaFoldDB" id="A0A132N1P3"/>
<comment type="caution">
    <text evidence="9">The sequence shown here is derived from an EMBL/GenBank/DDBJ whole genome shotgun (WGS) entry which is preliminary data.</text>
</comment>
<keyword evidence="5 7" id="KW-0472">Membrane</keyword>
<evidence type="ECO:0000256" key="3">
    <source>
        <dbReference type="ARBA" id="ARBA00022692"/>
    </source>
</evidence>
<feature type="domain" description="ABC3 transporter permease C-terminal" evidence="8">
    <location>
        <begin position="266"/>
        <end position="371"/>
    </location>
</feature>
<evidence type="ECO:0000256" key="2">
    <source>
        <dbReference type="ARBA" id="ARBA00022475"/>
    </source>
</evidence>
<dbReference type="GO" id="GO:0022857">
    <property type="term" value="F:transmembrane transporter activity"/>
    <property type="evidence" value="ECO:0007669"/>
    <property type="project" value="TreeGrafter"/>
</dbReference>
<keyword evidence="2" id="KW-1003">Cell membrane</keyword>
<evidence type="ECO:0000259" key="8">
    <source>
        <dbReference type="Pfam" id="PF02687"/>
    </source>
</evidence>
<dbReference type="PANTHER" id="PTHR30572:SF4">
    <property type="entry name" value="ABC TRANSPORTER PERMEASE YTRF"/>
    <property type="match status" value="1"/>
</dbReference>
<dbReference type="Proteomes" id="UP000243024">
    <property type="component" value="Unassembled WGS sequence"/>
</dbReference>
<dbReference type="Pfam" id="PF02687">
    <property type="entry name" value="FtsX"/>
    <property type="match status" value="1"/>
</dbReference>
<organism evidence="9 10">
    <name type="scientific">Hydrogenibacillus schlegelii</name>
    <name type="common">Bacillus schlegelii</name>
    <dbReference type="NCBI Taxonomy" id="1484"/>
    <lineage>
        <taxon>Bacteria</taxon>
        <taxon>Bacillati</taxon>
        <taxon>Bacillota</taxon>
        <taxon>Bacilli</taxon>
        <taxon>Bacillales</taxon>
        <taxon>Bacillales Family X. Incertae Sedis</taxon>
        <taxon>Hydrogenibacillus</taxon>
    </lineage>
</organism>
<keyword evidence="4 7" id="KW-1133">Transmembrane helix</keyword>
<feature type="transmembrane region" description="Helical" evidence="7">
    <location>
        <begin position="357"/>
        <end position="380"/>
    </location>
</feature>
<evidence type="ECO:0000256" key="7">
    <source>
        <dbReference type="SAM" id="Phobius"/>
    </source>
</evidence>
<proteinExistence type="inferred from homology"/>
<evidence type="ECO:0000313" key="10">
    <source>
        <dbReference type="Proteomes" id="UP000243024"/>
    </source>
</evidence>
<feature type="transmembrane region" description="Helical" evidence="7">
    <location>
        <begin position="315"/>
        <end position="337"/>
    </location>
</feature>
<dbReference type="InterPro" id="IPR050250">
    <property type="entry name" value="Macrolide_Exporter_MacB"/>
</dbReference>
<evidence type="ECO:0000256" key="4">
    <source>
        <dbReference type="ARBA" id="ARBA00022989"/>
    </source>
</evidence>
<dbReference type="PANTHER" id="PTHR30572">
    <property type="entry name" value="MEMBRANE COMPONENT OF TRANSPORTER-RELATED"/>
    <property type="match status" value="1"/>
</dbReference>
<accession>A0A132N1P3</accession>
<keyword evidence="3 7" id="KW-0812">Transmembrane</keyword>
<gene>
    <name evidence="9" type="ORF">SA87_06450</name>
</gene>
<dbReference type="OrthoDB" id="6313at2"/>
<name>A0A132N1P3_HYDSH</name>
<protein>
    <recommendedName>
        <fullName evidence="8">ABC3 transporter permease C-terminal domain-containing protein</fullName>
    </recommendedName>
</protein>
<evidence type="ECO:0000256" key="5">
    <source>
        <dbReference type="ARBA" id="ARBA00023136"/>
    </source>
</evidence>
<dbReference type="RefSeq" id="WP_066201232.1">
    <property type="nucleotide sequence ID" value="NZ_CBCSAS010000014.1"/>
</dbReference>
<dbReference type="GO" id="GO:0005886">
    <property type="term" value="C:plasma membrane"/>
    <property type="evidence" value="ECO:0007669"/>
    <property type="project" value="UniProtKB-SubCell"/>
</dbReference>
<sequence length="398" mass="42717">MRGIAWRAFWRRKKESGLTVALLALVLLLAMLFAYTLAGYAGGLSLSEARLGADVVLFAKEAPVDGSAVLFSPQPINAYFEAAPVEAALRSMPGVAAWTPQFFAQTLNADCCSVEGENRLVGIDWASDFLVKPWVRGVPPDRFDGNVAILGGGVPGYEDEIEILGAPFRVVARLRPTGTAMDQTIFVPLDVARALVAASDTVVELWGRHDPARSLSAIFIRAEARYNPDLLAYQLSRLPEVTVIRTSDVITGARETLSWMGRLLGVFGGFAFGFGALAVFGRVAADVRRRQNDFALIVALGAPRRRVYAWLFWETMYTAFGAALLAAVAGALAWPFLRDAFLGGQGQPFVAPPPAAVVLGAAVFVALAWAVQLLVALWAVGDAVRRPVGEVLKEEGGL</sequence>
<evidence type="ECO:0000256" key="6">
    <source>
        <dbReference type="ARBA" id="ARBA00038076"/>
    </source>
</evidence>
<comment type="subcellular location">
    <subcellularLocation>
        <location evidence="1">Cell membrane</location>
        <topology evidence="1">Multi-pass membrane protein</topology>
    </subcellularLocation>
</comment>
<evidence type="ECO:0000256" key="1">
    <source>
        <dbReference type="ARBA" id="ARBA00004651"/>
    </source>
</evidence>
<reference evidence="9 10" key="1">
    <citation type="submission" date="2015-09" db="EMBL/GenBank/DDBJ databases">
        <title>Draft genome sequence of Hydrogenibacillus schlegelii DSM 2000.</title>
        <authorList>
            <person name="Hemp J."/>
        </authorList>
    </citation>
    <scope>NUCLEOTIDE SEQUENCE [LARGE SCALE GENOMIC DNA]</scope>
    <source>
        <strain evidence="9 10">MA 48</strain>
    </source>
</reference>
<dbReference type="STRING" id="1484.SA87_06450"/>